<dbReference type="Proteomes" id="UP001148662">
    <property type="component" value="Unassembled WGS sequence"/>
</dbReference>
<proteinExistence type="predicted"/>
<accession>A0ACC1TEF6</accession>
<reference evidence="1" key="1">
    <citation type="submission" date="2022-07" db="EMBL/GenBank/DDBJ databases">
        <title>Genome Sequence of Phlebia brevispora.</title>
        <authorList>
            <person name="Buettner E."/>
        </authorList>
    </citation>
    <scope>NUCLEOTIDE SEQUENCE</scope>
    <source>
        <strain evidence="1">MPL23</strain>
    </source>
</reference>
<organism evidence="1 2">
    <name type="scientific">Phlebia brevispora</name>
    <dbReference type="NCBI Taxonomy" id="194682"/>
    <lineage>
        <taxon>Eukaryota</taxon>
        <taxon>Fungi</taxon>
        <taxon>Dikarya</taxon>
        <taxon>Basidiomycota</taxon>
        <taxon>Agaricomycotina</taxon>
        <taxon>Agaricomycetes</taxon>
        <taxon>Polyporales</taxon>
        <taxon>Meruliaceae</taxon>
        <taxon>Phlebia</taxon>
    </lineage>
</organism>
<gene>
    <name evidence="1" type="ORF">NM688_g279</name>
</gene>
<keyword evidence="2" id="KW-1185">Reference proteome</keyword>
<evidence type="ECO:0000313" key="1">
    <source>
        <dbReference type="EMBL" id="KAJ3559539.1"/>
    </source>
</evidence>
<comment type="caution">
    <text evidence="1">The sequence shown here is derived from an EMBL/GenBank/DDBJ whole genome shotgun (WGS) entry which is preliminary data.</text>
</comment>
<sequence length="622" mass="69749">MAQTSFESGYDASSHSVSGCVEYLLATFSIYSSSDGFVKIPASFDLEKLEKQLHEVLSYVVTIKNATLPILRLPPEILGRTFELLQLPSLYRPRPVIPGREARGLIPPPFYFLTEAPHSPCDLQLVRNWPPDRPDQWMNVMLVCRRWCAIAVSCASLWANIIVSDTSSEGDAEHPPRPSRSYLAHVPRHLHNSQQHDLKVSLTSLRFLASPGDYKALLADVMAQASRFRELELTVGPRDFSGSQESYPHIRHPLSSLRALHLDMMSLQQLHNSHSPSLPEIRFHGGVPALRSLSLSSSRLPACNFRNLRQLRLSNFYYVESHLQFLALLKLNPALEDLILRKLAFQSVNAQTVHTILSDLSLPIDMFLYCGLSKSYAPLDDPSPSNIQLEIMCPRAVEDITKVQLVFDAPLRVYAAGPSFAVSCTTRSPILASAAPLLNRAQELWIDGWREADQSLSYRPHLAPNVSKVYCNAGLCGLLLSMTHFDTARPSPIPFSTLRELHITNPEAIEQTSHGLPITELGQIFGQFLQLLVDAQKVKQGRGCPLEVVYIYGSLRQALPDNLLYDGPLDDDILEGLMLDALREHIRVEFVRTGPVPRMHVPDHCRTQTGGMWNWPVWDARL</sequence>
<name>A0ACC1TEF6_9APHY</name>
<dbReference type="EMBL" id="JANHOG010000020">
    <property type="protein sequence ID" value="KAJ3559539.1"/>
    <property type="molecule type" value="Genomic_DNA"/>
</dbReference>
<protein>
    <submittedName>
        <fullName evidence="1">Uncharacterized protein</fullName>
    </submittedName>
</protein>
<evidence type="ECO:0000313" key="2">
    <source>
        <dbReference type="Proteomes" id="UP001148662"/>
    </source>
</evidence>